<name>A0ABU4C5A8_RHOGO</name>
<dbReference type="SUPFAM" id="SSF56349">
    <property type="entry name" value="DNA breaking-rejoining enzymes"/>
    <property type="match status" value="1"/>
</dbReference>
<dbReference type="Gene3D" id="1.10.443.10">
    <property type="entry name" value="Intergrase catalytic core"/>
    <property type="match status" value="1"/>
</dbReference>
<dbReference type="PROSITE" id="PS51898">
    <property type="entry name" value="TYR_RECOMBINASE"/>
    <property type="match status" value="1"/>
</dbReference>
<sequence length="118" mass="13065">MLVYPYAFRHSYAQRHADNGTPIDVLRDLMDHRNIQTTAGYYVVTADRKREAIAAVGKYSVDRVGNSTPHTDSTAYQMRSVAVPFGNCIEPTNVKAGGHACPIRFQCAGCGFYRPDPP</sequence>
<dbReference type="InterPro" id="IPR013762">
    <property type="entry name" value="Integrase-like_cat_sf"/>
</dbReference>
<evidence type="ECO:0000256" key="1">
    <source>
        <dbReference type="ARBA" id="ARBA00023172"/>
    </source>
</evidence>
<dbReference type="RefSeq" id="WP_317546317.1">
    <property type="nucleotide sequence ID" value="NZ_JAWLKB010000067.1"/>
</dbReference>
<dbReference type="CDD" id="cd00397">
    <property type="entry name" value="DNA_BRE_C"/>
    <property type="match status" value="1"/>
</dbReference>
<proteinExistence type="predicted"/>
<gene>
    <name evidence="3" type="ORF">R3Q16_34420</name>
</gene>
<organism evidence="3 4">
    <name type="scientific">Rhodococcus globerulus</name>
    <dbReference type="NCBI Taxonomy" id="33008"/>
    <lineage>
        <taxon>Bacteria</taxon>
        <taxon>Bacillati</taxon>
        <taxon>Actinomycetota</taxon>
        <taxon>Actinomycetes</taxon>
        <taxon>Mycobacteriales</taxon>
        <taxon>Nocardiaceae</taxon>
        <taxon>Rhodococcus</taxon>
    </lineage>
</organism>
<reference evidence="3 4" key="1">
    <citation type="submission" date="2023-10" db="EMBL/GenBank/DDBJ databases">
        <title>Development of a sustainable strategy for remediation of hydrocarbon-contaminated territories based on the waste exchange concept.</title>
        <authorList>
            <person name="Krivoruchko A."/>
        </authorList>
    </citation>
    <scope>NUCLEOTIDE SEQUENCE [LARGE SCALE GENOMIC DNA]</scope>
    <source>
        <strain evidence="3 4">IEGM 1203</strain>
    </source>
</reference>
<evidence type="ECO:0000313" key="3">
    <source>
        <dbReference type="EMBL" id="MDV6271687.1"/>
    </source>
</evidence>
<evidence type="ECO:0000259" key="2">
    <source>
        <dbReference type="PROSITE" id="PS51898"/>
    </source>
</evidence>
<dbReference type="EMBL" id="JAWLKB010000067">
    <property type="protein sequence ID" value="MDV6271687.1"/>
    <property type="molecule type" value="Genomic_DNA"/>
</dbReference>
<accession>A0ABU4C5A8</accession>
<dbReference type="InterPro" id="IPR011010">
    <property type="entry name" value="DNA_brk_join_enz"/>
</dbReference>
<evidence type="ECO:0000313" key="4">
    <source>
        <dbReference type="Proteomes" id="UP001185927"/>
    </source>
</evidence>
<protein>
    <submittedName>
        <fullName evidence="3">Tyrosine-type recombinase/integrase</fullName>
    </submittedName>
</protein>
<dbReference type="Proteomes" id="UP001185927">
    <property type="component" value="Unassembled WGS sequence"/>
</dbReference>
<comment type="caution">
    <text evidence="3">The sequence shown here is derived from an EMBL/GenBank/DDBJ whole genome shotgun (WGS) entry which is preliminary data.</text>
</comment>
<keyword evidence="1" id="KW-0233">DNA recombination</keyword>
<keyword evidence="4" id="KW-1185">Reference proteome</keyword>
<feature type="domain" description="Tyr recombinase" evidence="2">
    <location>
        <begin position="1"/>
        <end position="54"/>
    </location>
</feature>
<dbReference type="InterPro" id="IPR002104">
    <property type="entry name" value="Integrase_catalytic"/>
</dbReference>